<dbReference type="Gene3D" id="3.20.20.80">
    <property type="entry name" value="Glycosidases"/>
    <property type="match status" value="1"/>
</dbReference>
<evidence type="ECO:0000313" key="7">
    <source>
        <dbReference type="EMBL" id="MFC6823583.1"/>
    </source>
</evidence>
<dbReference type="PANTHER" id="PTHR42732">
    <property type="entry name" value="BETA-GALACTOSIDASE"/>
    <property type="match status" value="1"/>
</dbReference>
<dbReference type="Gene3D" id="2.60.120.260">
    <property type="entry name" value="Galactose-binding domain-like"/>
    <property type="match status" value="1"/>
</dbReference>
<dbReference type="SUPFAM" id="SSF51445">
    <property type="entry name" value="(Trans)glycosidases"/>
    <property type="match status" value="1"/>
</dbReference>
<feature type="domain" description="Glycoside hydrolase family 2 catalytic" evidence="5">
    <location>
        <begin position="257"/>
        <end position="489"/>
    </location>
</feature>
<evidence type="ECO:0000259" key="6">
    <source>
        <dbReference type="Pfam" id="PF02837"/>
    </source>
</evidence>
<accession>A0ABD5TSM9</accession>
<dbReference type="Proteomes" id="UP001596408">
    <property type="component" value="Unassembled WGS sequence"/>
</dbReference>
<dbReference type="Pfam" id="PF00703">
    <property type="entry name" value="Glyco_hydro_2"/>
    <property type="match status" value="1"/>
</dbReference>
<dbReference type="Pfam" id="PF02837">
    <property type="entry name" value="Glyco_hydro_2_N"/>
    <property type="match status" value="1"/>
</dbReference>
<protein>
    <submittedName>
        <fullName evidence="7">Glycoside hydrolase family 2 protein</fullName>
    </submittedName>
</protein>
<gene>
    <name evidence="7" type="ORF">ACFQEV_00985</name>
</gene>
<keyword evidence="2 7" id="KW-0378">Hydrolase</keyword>
<proteinExistence type="inferred from homology"/>
<keyword evidence="8" id="KW-1185">Reference proteome</keyword>
<feature type="domain" description="Glycoside hydrolase family 2 immunoglobulin-like beta-sandwich" evidence="4">
    <location>
        <begin position="156"/>
        <end position="255"/>
    </location>
</feature>
<dbReference type="InterPro" id="IPR036156">
    <property type="entry name" value="Beta-gal/glucu_dom_sf"/>
</dbReference>
<dbReference type="Pfam" id="PF02836">
    <property type="entry name" value="Glyco_hydro_2_C"/>
    <property type="match status" value="1"/>
</dbReference>
<dbReference type="InterPro" id="IPR006102">
    <property type="entry name" value="Ig-like_GH2"/>
</dbReference>
<evidence type="ECO:0000256" key="3">
    <source>
        <dbReference type="ARBA" id="ARBA00023295"/>
    </source>
</evidence>
<organism evidence="7 8">
    <name type="scientific">Halopelagius fulvigenes</name>
    <dbReference type="NCBI Taxonomy" id="1198324"/>
    <lineage>
        <taxon>Archaea</taxon>
        <taxon>Methanobacteriati</taxon>
        <taxon>Methanobacteriota</taxon>
        <taxon>Stenosarchaea group</taxon>
        <taxon>Halobacteria</taxon>
        <taxon>Halobacteriales</taxon>
        <taxon>Haloferacaceae</taxon>
    </lineage>
</organism>
<dbReference type="EMBL" id="JBHSXH010000004">
    <property type="protein sequence ID" value="MFC6823583.1"/>
    <property type="molecule type" value="Genomic_DNA"/>
</dbReference>
<comment type="similarity">
    <text evidence="1">Belongs to the glycosyl hydrolase 2 family.</text>
</comment>
<dbReference type="InterPro" id="IPR008979">
    <property type="entry name" value="Galactose-bd-like_sf"/>
</dbReference>
<dbReference type="PRINTS" id="PR00132">
    <property type="entry name" value="GLHYDRLASE2"/>
</dbReference>
<dbReference type="GO" id="GO:0016798">
    <property type="term" value="F:hydrolase activity, acting on glycosyl bonds"/>
    <property type="evidence" value="ECO:0007669"/>
    <property type="project" value="UniProtKB-KW"/>
</dbReference>
<dbReference type="InterPro" id="IPR017853">
    <property type="entry name" value="GH"/>
</dbReference>
<dbReference type="InterPro" id="IPR051913">
    <property type="entry name" value="GH2_Domain-Containing"/>
</dbReference>
<evidence type="ECO:0000313" key="8">
    <source>
        <dbReference type="Proteomes" id="UP001596408"/>
    </source>
</evidence>
<sequence>MTLEDGWTFSVDPDDEGIEEAWYRTDTEMADERDVSVPHVWQEHDALREYTGAAWYRRTVEVNHEADERVLLRFGAADYEVTVWVNGTEVGTHTGGYLPFSFDVTDALTGGDDTVAVRVFDPADLTEIPHGKQGEPWYTRVSGLWQAVDVGVVPETRVDDLRLTPDLDDDTVRADVSVTGPKGGIDLTARVEVTQAGSMVGTADVQIRDGAGSATVRLDDPTYWTPANPALCDVTVSLTDGSDTLDTYVDYFGMRSVTVSDGEWYLNGEPLRVRGALDQAYYPDTYYRPSDLDTYREEIETAKELGFNMLRKHIKPPHPRFVELADRLGILVWSETANPDRYTDASKRRVREQFEGMVNRDYNSPSVVVWSLYNEEWGIGIDQHDFPNRDNPVRLWHDEEKQRYLSEFVDDARAYDPSRLVCDNSGWAHVDTDVNDYHEYFVVPDRDKPWRRRLRDLVSTPEGNYATTAYDDPERPPTVISEFGTWGLPSLSSLRAHYDGDPDWFAHEFLSGLKRPAGVADRFDRSVLSDAYTDLDELAADWQRREFTSLAESIADMRQHEGVSGYVVTEFSDVEWEFNGVLDYLRDEKVFADEFAAVNGPTMVRLEPATRTVDGEGRFTADAVVVNDSDRRLETTLEWEGFGRSGSHSVSVDPNGVEHVSDVVDVDVPAVERVSTEAVTASLADTDARWSTDATVVPSTPWEESERVYTPVDSVASALADSPHTLTESLADSDCAVVTELDDAVRAFADEGGHVVVLPGPDGHLDASVAETLSIRRLPERESWNLCASFVYQTLFDALDRVPGWAFADLYPYAYVQSPADDADIGVGYTEGWVANSGAIVSARSWRDGTLTVCTLRLTDNLGDQPMSAAILARLLRATGDGGCPSLR</sequence>
<dbReference type="Gene3D" id="2.60.40.10">
    <property type="entry name" value="Immunoglobulins"/>
    <property type="match status" value="1"/>
</dbReference>
<dbReference type="SUPFAM" id="SSF49303">
    <property type="entry name" value="beta-Galactosidase/glucuronidase domain"/>
    <property type="match status" value="1"/>
</dbReference>
<dbReference type="InterPro" id="IPR006103">
    <property type="entry name" value="Glyco_hydro_2_cat"/>
</dbReference>
<evidence type="ECO:0000259" key="5">
    <source>
        <dbReference type="Pfam" id="PF02836"/>
    </source>
</evidence>
<evidence type="ECO:0000256" key="1">
    <source>
        <dbReference type="ARBA" id="ARBA00007401"/>
    </source>
</evidence>
<dbReference type="InterPro" id="IPR006101">
    <property type="entry name" value="Glyco_hydro_2"/>
</dbReference>
<dbReference type="AlphaFoldDB" id="A0ABD5TSM9"/>
<evidence type="ECO:0000259" key="4">
    <source>
        <dbReference type="Pfam" id="PF00703"/>
    </source>
</evidence>
<dbReference type="InterPro" id="IPR013783">
    <property type="entry name" value="Ig-like_fold"/>
</dbReference>
<reference evidence="7 8" key="1">
    <citation type="journal article" date="2019" name="Int. J. Syst. Evol. Microbiol.">
        <title>The Global Catalogue of Microorganisms (GCM) 10K type strain sequencing project: providing services to taxonomists for standard genome sequencing and annotation.</title>
        <authorList>
            <consortium name="The Broad Institute Genomics Platform"/>
            <consortium name="The Broad Institute Genome Sequencing Center for Infectious Disease"/>
            <person name="Wu L."/>
            <person name="Ma J."/>
        </authorList>
    </citation>
    <scope>NUCLEOTIDE SEQUENCE [LARGE SCALE GENOMIC DNA]</scope>
    <source>
        <strain evidence="7 8">YIM 94188</strain>
    </source>
</reference>
<dbReference type="PANTHER" id="PTHR42732:SF3">
    <property type="entry name" value="HYDROLASE"/>
    <property type="match status" value="1"/>
</dbReference>
<evidence type="ECO:0000256" key="2">
    <source>
        <dbReference type="ARBA" id="ARBA00022801"/>
    </source>
</evidence>
<dbReference type="InterPro" id="IPR006104">
    <property type="entry name" value="Glyco_hydro_2_N"/>
</dbReference>
<feature type="domain" description="Glycosyl hydrolases family 2 sugar binding" evidence="6">
    <location>
        <begin position="3"/>
        <end position="129"/>
    </location>
</feature>
<name>A0ABD5TSM9_9EURY</name>
<comment type="caution">
    <text evidence="7">The sequence shown here is derived from an EMBL/GenBank/DDBJ whole genome shotgun (WGS) entry which is preliminary data.</text>
</comment>
<dbReference type="RefSeq" id="WP_379692029.1">
    <property type="nucleotide sequence ID" value="NZ_JBHSXH010000004.1"/>
</dbReference>
<keyword evidence="3" id="KW-0326">Glycosidase</keyword>
<dbReference type="SUPFAM" id="SSF49785">
    <property type="entry name" value="Galactose-binding domain-like"/>
    <property type="match status" value="1"/>
</dbReference>